<dbReference type="InterPro" id="IPR052653">
    <property type="entry name" value="ARF-binding"/>
</dbReference>
<dbReference type="GO" id="GO:0005802">
    <property type="term" value="C:trans-Golgi network"/>
    <property type="evidence" value="ECO:0007669"/>
    <property type="project" value="TreeGrafter"/>
</dbReference>
<evidence type="ECO:0000259" key="7">
    <source>
        <dbReference type="PROSITE" id="PS50179"/>
    </source>
</evidence>
<evidence type="ECO:0000256" key="2">
    <source>
        <dbReference type="ARBA" id="ARBA00022448"/>
    </source>
</evidence>
<proteinExistence type="predicted"/>
<comment type="caution">
    <text evidence="9">The sequence shown here is derived from an EMBL/GenBank/DDBJ whole genome shotgun (WGS) entry which is preliminary data.</text>
</comment>
<dbReference type="GO" id="GO:0043328">
    <property type="term" value="P:protein transport to vacuole involved in ubiquitin-dependent protein catabolic process via the multivesicular body sorting pathway"/>
    <property type="evidence" value="ECO:0007669"/>
    <property type="project" value="TreeGrafter"/>
</dbReference>
<dbReference type="FunFam" id="1.20.58.160:FF:000005">
    <property type="entry name" value="Unplaced genomic scaffold supercont1.2, whole genome shotgun sequence"/>
    <property type="match status" value="1"/>
</dbReference>
<comment type="subcellular location">
    <subcellularLocation>
        <location evidence="1">Golgi apparatus</location>
        <location evidence="1">trans-Golgi network</location>
    </subcellularLocation>
</comment>
<dbReference type="Pfam" id="PF00790">
    <property type="entry name" value="VHS"/>
    <property type="match status" value="1"/>
</dbReference>
<evidence type="ECO:0000259" key="8">
    <source>
        <dbReference type="PROSITE" id="PS50909"/>
    </source>
</evidence>
<sequence>MLNSASVARPWAQTSPIEALVERATDPMMPEPNFAVNLELAEYVNSKKANTPREAALATVRAINSRNPHTALLAIQLLKTLVKECGYPFHLQIATKEFLNELVRRFPERPPMVCGPVMGKILELIHEWKNTICVTSKYKDDLVHIRDMHRLLSYKGYRFRSFDAVRAMQTVDATENLKSPEELQEEDRAAKSAKLQELIRRGTPRDLAQAQELMKELSGAEPEKQPDYASQTKTELEKVQQKAILLNDMLNNVADGEQVGIEGDAYEQVSHVLKAARPKIQKWIGDAGEDNADLMDRLLLMNDLINNVLDRYEACKKGDWAKAAEIDAALNPQNKPPDLISFDAFADDSDLNALSQEPSASAPSEAAPTTSVGLPLDLFSAPAPQDLFFAPQQPQTSRPRQDPMAFFNVSSPTPSPQQGQVSQLSGNMNMFGTFASASGPVSGSSTPGNNPGFGAGISLPLTPSAAPAAAPASSSSSTASQGKSRDPFADLASW</sequence>
<evidence type="ECO:0000256" key="1">
    <source>
        <dbReference type="ARBA" id="ARBA00004601"/>
    </source>
</evidence>
<dbReference type="InterPro" id="IPR038425">
    <property type="entry name" value="GAT_sf"/>
</dbReference>
<reference evidence="9" key="1">
    <citation type="submission" date="2020-07" db="EMBL/GenBank/DDBJ databases">
        <title>Draft Genome Sequence of a Deep-Sea Yeast, Naganishia (Cryptococcus) liquefaciens strain N6.</title>
        <authorList>
            <person name="Han Y.W."/>
            <person name="Kajitani R."/>
            <person name="Morimoto H."/>
            <person name="Parhat M."/>
            <person name="Tsubouchi H."/>
            <person name="Bakenova O."/>
            <person name="Ogata M."/>
            <person name="Argunhan B."/>
            <person name="Aoki R."/>
            <person name="Kajiwara S."/>
            <person name="Itoh T."/>
            <person name="Iwasaki H."/>
        </authorList>
    </citation>
    <scope>NUCLEOTIDE SEQUENCE</scope>
    <source>
        <strain evidence="9">N6</strain>
    </source>
</reference>
<dbReference type="InterPro" id="IPR004152">
    <property type="entry name" value="GAT_dom"/>
</dbReference>
<protein>
    <recommendedName>
        <fullName evidence="11">VHS domain-containing protein</fullName>
    </recommendedName>
</protein>
<dbReference type="Gene3D" id="1.25.40.90">
    <property type="match status" value="1"/>
</dbReference>
<dbReference type="SUPFAM" id="SSF48464">
    <property type="entry name" value="ENTH/VHS domain"/>
    <property type="match status" value="1"/>
</dbReference>
<feature type="compositionally biased region" description="Low complexity" evidence="6">
    <location>
        <begin position="357"/>
        <end position="371"/>
    </location>
</feature>
<dbReference type="CDD" id="cd16998">
    <property type="entry name" value="VHS_GGA_fungi"/>
    <property type="match status" value="1"/>
</dbReference>
<keyword evidence="4" id="KW-0333">Golgi apparatus</keyword>
<dbReference type="InterPro" id="IPR008942">
    <property type="entry name" value="ENTH_VHS"/>
</dbReference>
<dbReference type="CDD" id="cd14235">
    <property type="entry name" value="GAT_GGA_fungi"/>
    <property type="match status" value="1"/>
</dbReference>
<dbReference type="PANTHER" id="PTHR47180:SF1">
    <property type="entry name" value="ADP-RIBOSYLATION FACTOR-BINDING PROTEIN GGA1-RELATED"/>
    <property type="match status" value="1"/>
</dbReference>
<feature type="region of interest" description="Disordered" evidence="6">
    <location>
        <begin position="354"/>
        <end position="376"/>
    </location>
</feature>
<dbReference type="GO" id="GO:0005829">
    <property type="term" value="C:cytosol"/>
    <property type="evidence" value="ECO:0007669"/>
    <property type="project" value="GOC"/>
</dbReference>
<dbReference type="GO" id="GO:0035091">
    <property type="term" value="F:phosphatidylinositol binding"/>
    <property type="evidence" value="ECO:0007669"/>
    <property type="project" value="InterPro"/>
</dbReference>
<evidence type="ECO:0000256" key="5">
    <source>
        <dbReference type="ARBA" id="ARBA00053552"/>
    </source>
</evidence>
<feature type="domain" description="VHS" evidence="7">
    <location>
        <begin position="24"/>
        <end position="160"/>
    </location>
</feature>
<dbReference type="SMART" id="SM00288">
    <property type="entry name" value="VHS"/>
    <property type="match status" value="1"/>
</dbReference>
<accession>A0A8H3YF37</accession>
<feature type="region of interest" description="Disordered" evidence="6">
    <location>
        <begin position="438"/>
        <end position="494"/>
    </location>
</feature>
<evidence type="ECO:0000313" key="10">
    <source>
        <dbReference type="Proteomes" id="UP000620104"/>
    </source>
</evidence>
<keyword evidence="10" id="KW-1185">Reference proteome</keyword>
<dbReference type="GO" id="GO:0006896">
    <property type="term" value="P:Golgi to vacuole transport"/>
    <property type="evidence" value="ECO:0007669"/>
    <property type="project" value="UniProtKB-ARBA"/>
</dbReference>
<dbReference type="Gene3D" id="1.20.58.160">
    <property type="match status" value="1"/>
</dbReference>
<dbReference type="FunFam" id="1.25.40.90:FF:000008">
    <property type="entry name" value="VHS domain protein"/>
    <property type="match status" value="1"/>
</dbReference>
<dbReference type="Proteomes" id="UP000620104">
    <property type="component" value="Unassembled WGS sequence"/>
</dbReference>
<dbReference type="EMBL" id="BLZA01000016">
    <property type="protein sequence ID" value="GHJ85857.1"/>
    <property type="molecule type" value="Genomic_DNA"/>
</dbReference>
<evidence type="ECO:0000256" key="3">
    <source>
        <dbReference type="ARBA" id="ARBA00022927"/>
    </source>
</evidence>
<dbReference type="GO" id="GO:0043130">
    <property type="term" value="F:ubiquitin binding"/>
    <property type="evidence" value="ECO:0007669"/>
    <property type="project" value="InterPro"/>
</dbReference>
<feature type="compositionally biased region" description="Polar residues" evidence="6">
    <location>
        <begin position="438"/>
        <end position="449"/>
    </location>
</feature>
<dbReference type="PROSITE" id="PS50909">
    <property type="entry name" value="GAT"/>
    <property type="match status" value="1"/>
</dbReference>
<dbReference type="OrthoDB" id="2018246at2759"/>
<organism evidence="9 10">
    <name type="scientific">Naganishia liquefaciens</name>
    <dbReference type="NCBI Taxonomy" id="104408"/>
    <lineage>
        <taxon>Eukaryota</taxon>
        <taxon>Fungi</taxon>
        <taxon>Dikarya</taxon>
        <taxon>Basidiomycota</taxon>
        <taxon>Agaricomycotina</taxon>
        <taxon>Tremellomycetes</taxon>
        <taxon>Filobasidiales</taxon>
        <taxon>Filobasidiaceae</taxon>
        <taxon>Naganishia</taxon>
    </lineage>
</organism>
<evidence type="ECO:0000313" key="9">
    <source>
        <dbReference type="EMBL" id="GHJ85857.1"/>
    </source>
</evidence>
<name>A0A8H3YF37_9TREE</name>
<evidence type="ECO:0000256" key="6">
    <source>
        <dbReference type="SAM" id="MobiDB-lite"/>
    </source>
</evidence>
<dbReference type="Pfam" id="PF03127">
    <property type="entry name" value="GAT"/>
    <property type="match status" value="1"/>
</dbReference>
<dbReference type="PROSITE" id="PS50179">
    <property type="entry name" value="VHS"/>
    <property type="match status" value="1"/>
</dbReference>
<dbReference type="InterPro" id="IPR002014">
    <property type="entry name" value="VHS_dom"/>
</dbReference>
<feature type="compositionally biased region" description="Low complexity" evidence="6">
    <location>
        <begin position="458"/>
        <end position="480"/>
    </location>
</feature>
<dbReference type="GO" id="GO:0006895">
    <property type="term" value="P:Golgi to endosome transport"/>
    <property type="evidence" value="ECO:0007669"/>
    <property type="project" value="TreeGrafter"/>
</dbReference>
<dbReference type="AlphaFoldDB" id="A0A8H3YF37"/>
<dbReference type="PANTHER" id="PTHR47180">
    <property type="entry name" value="ADP-RIBOSYLATION FACTOR-BINDING PROTEIN GGA1-RELATED"/>
    <property type="match status" value="1"/>
</dbReference>
<keyword evidence="2" id="KW-0813">Transport</keyword>
<feature type="domain" description="GAT" evidence="8">
    <location>
        <begin position="188"/>
        <end position="317"/>
    </location>
</feature>
<evidence type="ECO:0000256" key="4">
    <source>
        <dbReference type="ARBA" id="ARBA00023034"/>
    </source>
</evidence>
<gene>
    <name evidence="9" type="ORF">NliqN6_2259</name>
</gene>
<keyword evidence="3" id="KW-0653">Protein transport</keyword>
<evidence type="ECO:0008006" key="11">
    <source>
        <dbReference type="Google" id="ProtNLM"/>
    </source>
</evidence>
<dbReference type="SUPFAM" id="SSF89009">
    <property type="entry name" value="GAT-like domain"/>
    <property type="match status" value="1"/>
</dbReference>
<comment type="function">
    <text evidence="5">May play a role in the regulation of membrane traffic through the trans-Golgi network.</text>
</comment>